<name>A0A251N804_PRUPE</name>
<protein>
    <submittedName>
        <fullName evidence="1">Uncharacterized protein</fullName>
    </submittedName>
</protein>
<dbReference type="AlphaFoldDB" id="A0A251N804"/>
<evidence type="ECO:0000313" key="1">
    <source>
        <dbReference type="EMBL" id="ONH95457.1"/>
    </source>
</evidence>
<organism evidence="1 2">
    <name type="scientific">Prunus persica</name>
    <name type="common">Peach</name>
    <name type="synonym">Amygdalus persica</name>
    <dbReference type="NCBI Taxonomy" id="3760"/>
    <lineage>
        <taxon>Eukaryota</taxon>
        <taxon>Viridiplantae</taxon>
        <taxon>Streptophyta</taxon>
        <taxon>Embryophyta</taxon>
        <taxon>Tracheophyta</taxon>
        <taxon>Spermatophyta</taxon>
        <taxon>Magnoliopsida</taxon>
        <taxon>eudicotyledons</taxon>
        <taxon>Gunneridae</taxon>
        <taxon>Pentapetalae</taxon>
        <taxon>rosids</taxon>
        <taxon>fabids</taxon>
        <taxon>Rosales</taxon>
        <taxon>Rosaceae</taxon>
        <taxon>Amygdaloideae</taxon>
        <taxon>Amygdaleae</taxon>
        <taxon>Prunus</taxon>
    </lineage>
</organism>
<sequence>MEENDSILRFSNKKTNEDDFVAQNLLRAYRIDDTPEEIIVFPHKETLTSDVGQNSIEHSRLLLAGSIFG</sequence>
<dbReference type="Gramene" id="ONH95457">
    <property type="protein sequence ID" value="ONH95457"/>
    <property type="gene ID" value="PRUPE_7G072100"/>
</dbReference>
<keyword evidence="2" id="KW-1185">Reference proteome</keyword>
<dbReference type="Proteomes" id="UP000006882">
    <property type="component" value="Chromosome G7"/>
</dbReference>
<dbReference type="EMBL" id="CM007657">
    <property type="protein sequence ID" value="ONH95457.1"/>
    <property type="molecule type" value="Genomic_DNA"/>
</dbReference>
<gene>
    <name evidence="1" type="ORF">PRUPE_7G072100</name>
</gene>
<proteinExistence type="predicted"/>
<evidence type="ECO:0000313" key="2">
    <source>
        <dbReference type="Proteomes" id="UP000006882"/>
    </source>
</evidence>
<reference evidence="1 2" key="1">
    <citation type="journal article" date="2013" name="Nat. Genet.">
        <title>The high-quality draft genome of peach (Prunus persica) identifies unique patterns of genetic diversity, domestication and genome evolution.</title>
        <authorList>
            <consortium name="International Peach Genome Initiative"/>
            <person name="Verde I."/>
            <person name="Abbott A.G."/>
            <person name="Scalabrin S."/>
            <person name="Jung S."/>
            <person name="Shu S."/>
            <person name="Marroni F."/>
            <person name="Zhebentyayeva T."/>
            <person name="Dettori M.T."/>
            <person name="Grimwood J."/>
            <person name="Cattonaro F."/>
            <person name="Zuccolo A."/>
            <person name="Rossini L."/>
            <person name="Jenkins J."/>
            <person name="Vendramin E."/>
            <person name="Meisel L.A."/>
            <person name="Decroocq V."/>
            <person name="Sosinski B."/>
            <person name="Prochnik S."/>
            <person name="Mitros T."/>
            <person name="Policriti A."/>
            <person name="Cipriani G."/>
            <person name="Dondini L."/>
            <person name="Ficklin S."/>
            <person name="Goodstein D.M."/>
            <person name="Xuan P."/>
            <person name="Del Fabbro C."/>
            <person name="Aramini V."/>
            <person name="Copetti D."/>
            <person name="Gonzalez S."/>
            <person name="Horner D.S."/>
            <person name="Falchi R."/>
            <person name="Lucas S."/>
            <person name="Mica E."/>
            <person name="Maldonado J."/>
            <person name="Lazzari B."/>
            <person name="Bielenberg D."/>
            <person name="Pirona R."/>
            <person name="Miculan M."/>
            <person name="Barakat A."/>
            <person name="Testolin R."/>
            <person name="Stella A."/>
            <person name="Tartarini S."/>
            <person name="Tonutti P."/>
            <person name="Arus P."/>
            <person name="Orellana A."/>
            <person name="Wells C."/>
            <person name="Main D."/>
            <person name="Vizzotto G."/>
            <person name="Silva H."/>
            <person name="Salamini F."/>
            <person name="Schmutz J."/>
            <person name="Morgante M."/>
            <person name="Rokhsar D.S."/>
        </authorList>
    </citation>
    <scope>NUCLEOTIDE SEQUENCE [LARGE SCALE GENOMIC DNA]</scope>
    <source>
        <strain evidence="2">cv. Nemared</strain>
    </source>
</reference>
<accession>A0A251N804</accession>